<feature type="compositionally biased region" description="Low complexity" evidence="2">
    <location>
        <begin position="62"/>
        <end position="78"/>
    </location>
</feature>
<evidence type="ECO:0000313" key="3">
    <source>
        <dbReference type="EMBL" id="KAJ4387663.1"/>
    </source>
</evidence>
<dbReference type="Proteomes" id="UP001140453">
    <property type="component" value="Unassembled WGS sequence"/>
</dbReference>
<gene>
    <name evidence="3" type="ORF">N0V93_008260</name>
</gene>
<evidence type="ECO:0000256" key="1">
    <source>
        <dbReference type="SAM" id="Coils"/>
    </source>
</evidence>
<keyword evidence="1" id="KW-0175">Coiled coil</keyword>
<proteinExistence type="predicted"/>
<feature type="region of interest" description="Disordered" evidence="2">
    <location>
        <begin position="61"/>
        <end position="89"/>
    </location>
</feature>
<accession>A0A9W9CUK6</accession>
<reference evidence="3" key="1">
    <citation type="submission" date="2022-10" db="EMBL/GenBank/DDBJ databases">
        <title>Tapping the CABI collections for fungal endophytes: first genome assemblies for Collariella, Neodidymelliopsis, Ascochyta clinopodiicola, Didymella pomorum, Didymosphaeria variabile, Neocosmospora piperis and Neocucurbitaria cava.</title>
        <authorList>
            <person name="Hill R."/>
        </authorList>
    </citation>
    <scope>NUCLEOTIDE SEQUENCE</scope>
    <source>
        <strain evidence="3">IMI 355082</strain>
    </source>
</reference>
<comment type="caution">
    <text evidence="3">The sequence shown here is derived from an EMBL/GenBank/DDBJ whole genome shotgun (WGS) entry which is preliminary data.</text>
</comment>
<feature type="compositionally biased region" description="Low complexity" evidence="2">
    <location>
        <begin position="139"/>
        <end position="150"/>
    </location>
</feature>
<evidence type="ECO:0000256" key="2">
    <source>
        <dbReference type="SAM" id="MobiDB-lite"/>
    </source>
</evidence>
<feature type="region of interest" description="Disordered" evidence="2">
    <location>
        <begin position="1"/>
        <end position="40"/>
    </location>
</feature>
<feature type="coiled-coil region" evidence="1">
    <location>
        <begin position="95"/>
        <end position="122"/>
    </location>
</feature>
<dbReference type="EMBL" id="JAPEVB010000005">
    <property type="protein sequence ID" value="KAJ4387663.1"/>
    <property type="molecule type" value="Genomic_DNA"/>
</dbReference>
<organism evidence="3 4">
    <name type="scientific">Gnomoniopsis smithogilvyi</name>
    <dbReference type="NCBI Taxonomy" id="1191159"/>
    <lineage>
        <taxon>Eukaryota</taxon>
        <taxon>Fungi</taxon>
        <taxon>Dikarya</taxon>
        <taxon>Ascomycota</taxon>
        <taxon>Pezizomycotina</taxon>
        <taxon>Sordariomycetes</taxon>
        <taxon>Sordariomycetidae</taxon>
        <taxon>Diaporthales</taxon>
        <taxon>Gnomoniaceae</taxon>
        <taxon>Gnomoniopsis</taxon>
    </lineage>
</organism>
<protein>
    <submittedName>
        <fullName evidence="3">Uncharacterized protein</fullName>
    </submittedName>
</protein>
<name>A0A9W9CUK6_9PEZI</name>
<keyword evidence="4" id="KW-1185">Reference proteome</keyword>
<sequence>MQSCSNSNPLCGHQAPDSNKNTPSQSPSNDNPPPDSIKNDYEKDMAVFFAYYQRSAYGVNCSAGGKASAPPSSPAAPAFTPRGSNNAARAEAMKRIHSERRLRKLKKEERELREQKQRLEVEKVWKASMEEVEKASQTVPSSPSAGSVGSWTEDEAFIPNIKA</sequence>
<dbReference type="AlphaFoldDB" id="A0A9W9CUK6"/>
<feature type="region of interest" description="Disordered" evidence="2">
    <location>
        <begin position="131"/>
        <end position="163"/>
    </location>
</feature>
<evidence type="ECO:0000313" key="4">
    <source>
        <dbReference type="Proteomes" id="UP001140453"/>
    </source>
</evidence>